<accession>A0A6V8KG70</accession>
<dbReference type="PROSITE" id="PS51173">
    <property type="entry name" value="CBM2"/>
    <property type="match status" value="1"/>
</dbReference>
<evidence type="ECO:0000313" key="5">
    <source>
        <dbReference type="Proteomes" id="UP000482800"/>
    </source>
</evidence>
<dbReference type="Proteomes" id="UP000482800">
    <property type="component" value="Unassembled WGS sequence"/>
</dbReference>
<dbReference type="GO" id="GO:0005975">
    <property type="term" value="P:carbohydrate metabolic process"/>
    <property type="evidence" value="ECO:0007669"/>
    <property type="project" value="InterPro"/>
</dbReference>
<feature type="compositionally biased region" description="Low complexity" evidence="1">
    <location>
        <begin position="29"/>
        <end position="42"/>
    </location>
</feature>
<dbReference type="EMBL" id="BLPF01000003">
    <property type="protein sequence ID" value="GFJ84233.1"/>
    <property type="molecule type" value="Genomic_DNA"/>
</dbReference>
<keyword evidence="5" id="KW-1185">Reference proteome</keyword>
<dbReference type="SUPFAM" id="SSF49265">
    <property type="entry name" value="Fibronectin type III"/>
    <property type="match status" value="1"/>
</dbReference>
<feature type="signal peptide" evidence="2">
    <location>
        <begin position="1"/>
        <end position="29"/>
    </location>
</feature>
<protein>
    <recommendedName>
        <fullName evidence="3">CBM2 domain-containing protein</fullName>
    </recommendedName>
</protein>
<gene>
    <name evidence="4" type="ORF">Phou_084130</name>
</gene>
<name>A0A6V8KG70_9ACTN</name>
<dbReference type="InterPro" id="IPR001919">
    <property type="entry name" value="CBD2"/>
</dbReference>
<evidence type="ECO:0000313" key="4">
    <source>
        <dbReference type="EMBL" id="GFJ84233.1"/>
    </source>
</evidence>
<feature type="chain" id="PRO_5028978287" description="CBM2 domain-containing protein" evidence="2">
    <location>
        <begin position="30"/>
        <end position="252"/>
    </location>
</feature>
<dbReference type="Gene3D" id="2.60.40.290">
    <property type="match status" value="1"/>
</dbReference>
<dbReference type="InterPro" id="IPR008965">
    <property type="entry name" value="CBM2/CBM3_carb-bd_dom_sf"/>
</dbReference>
<evidence type="ECO:0000256" key="1">
    <source>
        <dbReference type="SAM" id="MobiDB-lite"/>
    </source>
</evidence>
<dbReference type="AlphaFoldDB" id="A0A6V8KG70"/>
<dbReference type="InterPro" id="IPR036116">
    <property type="entry name" value="FN3_sf"/>
</dbReference>
<reference evidence="4 5" key="2">
    <citation type="submission" date="2020-03" db="EMBL/GenBank/DDBJ databases">
        <authorList>
            <person name="Ichikawa N."/>
            <person name="Kimura A."/>
            <person name="Kitahashi Y."/>
            <person name="Uohara A."/>
        </authorList>
    </citation>
    <scope>NUCLEOTIDE SEQUENCE [LARGE SCALE GENOMIC DNA]</scope>
    <source>
        <strain evidence="4 5">NBRC 108639</strain>
    </source>
</reference>
<feature type="domain" description="CBM2" evidence="3">
    <location>
        <begin position="149"/>
        <end position="252"/>
    </location>
</feature>
<dbReference type="GO" id="GO:0030247">
    <property type="term" value="F:polysaccharide binding"/>
    <property type="evidence" value="ECO:0007669"/>
    <property type="project" value="UniProtKB-UniRule"/>
</dbReference>
<dbReference type="RefSeq" id="WP_173067763.1">
    <property type="nucleotide sequence ID" value="NZ_BAABGO010000013.1"/>
</dbReference>
<dbReference type="SMART" id="SM00637">
    <property type="entry name" value="CBD_II"/>
    <property type="match status" value="1"/>
</dbReference>
<feature type="region of interest" description="Disordered" evidence="1">
    <location>
        <begin position="27"/>
        <end position="52"/>
    </location>
</feature>
<proteinExistence type="predicted"/>
<evidence type="ECO:0000256" key="2">
    <source>
        <dbReference type="SAM" id="SignalP"/>
    </source>
</evidence>
<dbReference type="InterPro" id="IPR012291">
    <property type="entry name" value="CBM2_carb-bd_dom_sf"/>
</dbReference>
<keyword evidence="2" id="KW-0732">Signal</keyword>
<organism evidence="4 5">
    <name type="scientific">Phytohabitans houttuyneae</name>
    <dbReference type="NCBI Taxonomy" id="1076126"/>
    <lineage>
        <taxon>Bacteria</taxon>
        <taxon>Bacillati</taxon>
        <taxon>Actinomycetota</taxon>
        <taxon>Actinomycetes</taxon>
        <taxon>Micromonosporales</taxon>
        <taxon>Micromonosporaceae</taxon>
    </lineage>
</organism>
<comment type="caution">
    <text evidence="4">The sequence shown here is derived from an EMBL/GenBank/DDBJ whole genome shotgun (WGS) entry which is preliminary data.</text>
</comment>
<dbReference type="Pfam" id="PF00553">
    <property type="entry name" value="CBM_2"/>
    <property type="match status" value="1"/>
</dbReference>
<reference evidence="4 5" key="1">
    <citation type="submission" date="2020-03" db="EMBL/GenBank/DDBJ databases">
        <title>Whole genome shotgun sequence of Phytohabitans houttuyneae NBRC 108639.</title>
        <authorList>
            <person name="Komaki H."/>
            <person name="Tamura T."/>
        </authorList>
    </citation>
    <scope>NUCLEOTIDE SEQUENCE [LARGE SCALE GENOMIC DNA]</scope>
    <source>
        <strain evidence="4 5">NBRC 108639</strain>
    </source>
</reference>
<evidence type="ECO:0000259" key="3">
    <source>
        <dbReference type="PROSITE" id="PS51173"/>
    </source>
</evidence>
<sequence>MLYRISVVLAGATVALTGLVAAGMGSAGASPTTLTATESPSPTATPRPTPTCPPVLPITGAATAVTATSVTITYATFLTPPCGYNPPVTVVLFASQEDAQLWQNPLAEIVSGPERSGTVTFSGLTPDTPYWFRFGADGRQVPYPIGTARTAPTQACTATAVINNTWSTGFIATVTVRSTGTETLPSWRTTWQWPGNQRIVAAWGGVVETSGTTVTVRNASYNGTLAPGASTTFGMLVEGGTPLPSFYPTCSR</sequence>
<feature type="compositionally biased region" description="Pro residues" evidence="1">
    <location>
        <begin position="43"/>
        <end position="52"/>
    </location>
</feature>
<dbReference type="GO" id="GO:0004553">
    <property type="term" value="F:hydrolase activity, hydrolyzing O-glycosyl compounds"/>
    <property type="evidence" value="ECO:0007669"/>
    <property type="project" value="InterPro"/>
</dbReference>
<dbReference type="SUPFAM" id="SSF49384">
    <property type="entry name" value="Carbohydrate-binding domain"/>
    <property type="match status" value="1"/>
</dbReference>